<evidence type="ECO:0000259" key="1">
    <source>
        <dbReference type="Pfam" id="PF16461"/>
    </source>
</evidence>
<protein>
    <recommendedName>
        <fullName evidence="1">Lambda phage tail tube protein N-terminal domain-containing protein</fullName>
    </recommendedName>
</protein>
<evidence type="ECO:0000313" key="2">
    <source>
        <dbReference type="EMBL" id="MCD2168069.1"/>
    </source>
</evidence>
<comment type="caution">
    <text evidence="2">The sequence shown here is derived from an EMBL/GenBank/DDBJ whole genome shotgun (WGS) entry which is preliminary data.</text>
</comment>
<sequence length="155" mass="16402">MSGVETVAGTKISISANPPATFDAAGYAAVAAWARIGEITDGGSHGRTYAVVTHQPIDNRGTQKFKGSFNEGQKTLQLAIDNKDPGQIVLTEALNEDEDYSFKVEYQGGDIDYFQAKVISFEKATAGVDSMRSATVQLELTTSKSGVGIVEVPAP</sequence>
<evidence type="ECO:0000313" key="3">
    <source>
        <dbReference type="Proteomes" id="UP001199260"/>
    </source>
</evidence>
<dbReference type="InterPro" id="IPR032494">
    <property type="entry name" value="Phage_TTP_N"/>
</dbReference>
<dbReference type="EMBL" id="JAJNCT010000047">
    <property type="protein sequence ID" value="MCD2168069.1"/>
    <property type="molecule type" value="Genomic_DNA"/>
</dbReference>
<name>A0AAW4Y276_9BURK</name>
<dbReference type="Pfam" id="PF16461">
    <property type="entry name" value="Phage_TTP_12"/>
    <property type="match status" value="1"/>
</dbReference>
<proteinExistence type="predicted"/>
<dbReference type="Gene3D" id="4.10.410.40">
    <property type="match status" value="1"/>
</dbReference>
<reference evidence="2 3" key="1">
    <citation type="submission" date="2021-11" db="EMBL/GenBank/DDBJ databases">
        <title>Genome sequence.</title>
        <authorList>
            <person name="Sun Q."/>
        </authorList>
    </citation>
    <scope>NUCLEOTIDE SEQUENCE [LARGE SCALE GENOMIC DNA]</scope>
    <source>
        <strain evidence="2 3">KCTC 12005</strain>
    </source>
</reference>
<dbReference type="AlphaFoldDB" id="A0AAW4Y276"/>
<accession>A0AAW4Y276</accession>
<feature type="domain" description="Lambda phage tail tube protein N-terminal" evidence="1">
    <location>
        <begin position="33"/>
        <end position="137"/>
    </location>
</feature>
<dbReference type="RefSeq" id="WP_230781184.1">
    <property type="nucleotide sequence ID" value="NZ_JAJNCT010000047.1"/>
</dbReference>
<gene>
    <name evidence="2" type="ORF">LPW39_23385</name>
</gene>
<keyword evidence="3" id="KW-1185">Reference proteome</keyword>
<dbReference type="Proteomes" id="UP001199260">
    <property type="component" value="Unassembled WGS sequence"/>
</dbReference>
<organism evidence="2 3">
    <name type="scientific">Comamonas koreensis</name>
    <dbReference type="NCBI Taxonomy" id="160825"/>
    <lineage>
        <taxon>Bacteria</taxon>
        <taxon>Pseudomonadati</taxon>
        <taxon>Pseudomonadota</taxon>
        <taxon>Betaproteobacteria</taxon>
        <taxon>Burkholderiales</taxon>
        <taxon>Comamonadaceae</taxon>
        <taxon>Comamonas</taxon>
    </lineage>
</organism>